<dbReference type="GO" id="GO:0003824">
    <property type="term" value="F:catalytic activity"/>
    <property type="evidence" value="ECO:0007669"/>
    <property type="project" value="UniProtKB-ARBA"/>
</dbReference>
<proteinExistence type="predicted"/>
<dbReference type="GO" id="GO:0006635">
    <property type="term" value="P:fatty acid beta-oxidation"/>
    <property type="evidence" value="ECO:0007669"/>
    <property type="project" value="TreeGrafter"/>
</dbReference>
<gene>
    <name evidence="1" type="ORF">PCE31107_03805</name>
</gene>
<evidence type="ECO:0000313" key="1">
    <source>
        <dbReference type="EMBL" id="VVE33899.1"/>
    </source>
</evidence>
<dbReference type="AlphaFoldDB" id="A0A5E4XBV5"/>
<name>A0A5E4XBV5_9BURK</name>
<dbReference type="Pfam" id="PF00378">
    <property type="entry name" value="ECH_1"/>
    <property type="match status" value="1"/>
</dbReference>
<sequence length="86" mass="9201">MSADLLLKLPAEASGLEPALACDLRVCNPGAVFALPELSLGLTPVAVGIRRLPTLIGLGRAKEMILFQHRLDAFQAWNWGLVAHKG</sequence>
<dbReference type="SUPFAM" id="SSF52096">
    <property type="entry name" value="ClpP/crotonase"/>
    <property type="match status" value="1"/>
</dbReference>
<dbReference type="InterPro" id="IPR001753">
    <property type="entry name" value="Enoyl-CoA_hydra/iso"/>
</dbReference>
<dbReference type="PANTHER" id="PTHR11941:SF54">
    <property type="entry name" value="ENOYL-COA HYDRATASE, MITOCHONDRIAL"/>
    <property type="match status" value="1"/>
</dbReference>
<dbReference type="RefSeq" id="WP_217425213.1">
    <property type="nucleotide sequence ID" value="NZ_CABPRY010000010.1"/>
</dbReference>
<dbReference type="Gene3D" id="3.90.226.10">
    <property type="entry name" value="2-enoyl-CoA Hydratase, Chain A, domain 1"/>
    <property type="match status" value="1"/>
</dbReference>
<dbReference type="Proteomes" id="UP000396788">
    <property type="component" value="Unassembled WGS sequence"/>
</dbReference>
<evidence type="ECO:0000313" key="2">
    <source>
        <dbReference type="Proteomes" id="UP000396788"/>
    </source>
</evidence>
<dbReference type="CDD" id="cd06558">
    <property type="entry name" value="crotonase-like"/>
    <property type="match status" value="1"/>
</dbReference>
<dbReference type="PANTHER" id="PTHR11941">
    <property type="entry name" value="ENOYL-COA HYDRATASE-RELATED"/>
    <property type="match status" value="1"/>
</dbReference>
<organism evidence="1 2">
    <name type="scientific">Pandoraea cepalis</name>
    <dbReference type="NCBI Taxonomy" id="2508294"/>
    <lineage>
        <taxon>Bacteria</taxon>
        <taxon>Pseudomonadati</taxon>
        <taxon>Pseudomonadota</taxon>
        <taxon>Betaproteobacteria</taxon>
        <taxon>Burkholderiales</taxon>
        <taxon>Burkholderiaceae</taxon>
        <taxon>Pandoraea</taxon>
    </lineage>
</organism>
<dbReference type="EMBL" id="CABPRY010000010">
    <property type="protein sequence ID" value="VVE33899.1"/>
    <property type="molecule type" value="Genomic_DNA"/>
</dbReference>
<protein>
    <submittedName>
        <fullName evidence="1">Enoyl-CoA hydratase</fullName>
    </submittedName>
</protein>
<accession>A0A5E4XBV5</accession>
<dbReference type="InterPro" id="IPR029045">
    <property type="entry name" value="ClpP/crotonase-like_dom_sf"/>
</dbReference>
<reference evidence="1 2" key="1">
    <citation type="submission" date="2019-08" db="EMBL/GenBank/DDBJ databases">
        <authorList>
            <person name="Peeters C."/>
        </authorList>
    </citation>
    <scope>NUCLEOTIDE SEQUENCE [LARGE SCALE GENOMIC DNA]</scope>
    <source>
        <strain evidence="1 2">LMG 31107</strain>
    </source>
</reference>